<evidence type="ECO:0000256" key="8">
    <source>
        <dbReference type="ARBA" id="ARBA00049348"/>
    </source>
</evidence>
<evidence type="ECO:0000256" key="2">
    <source>
        <dbReference type="ARBA" id="ARBA00008711"/>
    </source>
</evidence>
<dbReference type="NCBIfam" id="TIGR00589">
    <property type="entry name" value="ogt"/>
    <property type="match status" value="1"/>
</dbReference>
<dbReference type="GO" id="GO:0032259">
    <property type="term" value="P:methylation"/>
    <property type="evidence" value="ECO:0007669"/>
    <property type="project" value="UniProtKB-KW"/>
</dbReference>
<proteinExistence type="inferred from homology"/>
<comment type="catalytic activity">
    <reaction evidence="1">
        <text>a 4-O-methyl-thymidine in DNA + L-cysteinyl-[protein] = a thymidine in DNA + S-methyl-L-cysteinyl-[protein]</text>
        <dbReference type="Rhea" id="RHEA:53428"/>
        <dbReference type="Rhea" id="RHEA-COMP:10131"/>
        <dbReference type="Rhea" id="RHEA-COMP:10132"/>
        <dbReference type="Rhea" id="RHEA-COMP:13555"/>
        <dbReference type="Rhea" id="RHEA-COMP:13556"/>
        <dbReference type="ChEBI" id="CHEBI:29950"/>
        <dbReference type="ChEBI" id="CHEBI:82612"/>
        <dbReference type="ChEBI" id="CHEBI:137386"/>
        <dbReference type="ChEBI" id="CHEBI:137387"/>
        <dbReference type="EC" id="2.1.1.63"/>
    </reaction>
</comment>
<dbReference type="EC" id="2.1.1.63" evidence="3"/>
<comment type="catalytic activity">
    <reaction evidence="8">
        <text>a 6-O-methyl-2'-deoxyguanosine in DNA + L-cysteinyl-[protein] = S-methyl-L-cysteinyl-[protein] + a 2'-deoxyguanosine in DNA</text>
        <dbReference type="Rhea" id="RHEA:24000"/>
        <dbReference type="Rhea" id="RHEA-COMP:10131"/>
        <dbReference type="Rhea" id="RHEA-COMP:10132"/>
        <dbReference type="Rhea" id="RHEA-COMP:11367"/>
        <dbReference type="Rhea" id="RHEA-COMP:11368"/>
        <dbReference type="ChEBI" id="CHEBI:29950"/>
        <dbReference type="ChEBI" id="CHEBI:82612"/>
        <dbReference type="ChEBI" id="CHEBI:85445"/>
        <dbReference type="ChEBI" id="CHEBI:85448"/>
        <dbReference type="EC" id="2.1.1.63"/>
    </reaction>
</comment>
<dbReference type="SUPFAM" id="SSF46767">
    <property type="entry name" value="Methylated DNA-protein cysteine methyltransferase, C-terminal domain"/>
    <property type="match status" value="1"/>
</dbReference>
<feature type="domain" description="Methylated-DNA-[protein]-cysteine S-methyltransferase DNA binding" evidence="9">
    <location>
        <begin position="84"/>
        <end position="164"/>
    </location>
</feature>
<name>A0A640S6D5_9ACTN</name>
<dbReference type="GO" id="GO:0006281">
    <property type="term" value="P:DNA repair"/>
    <property type="evidence" value="ECO:0007669"/>
    <property type="project" value="UniProtKB-KW"/>
</dbReference>
<evidence type="ECO:0000256" key="1">
    <source>
        <dbReference type="ARBA" id="ARBA00001286"/>
    </source>
</evidence>
<dbReference type="InterPro" id="IPR036388">
    <property type="entry name" value="WH-like_DNA-bd_sf"/>
</dbReference>
<feature type="domain" description="Methylguanine DNA methyltransferase ribonuclease-like" evidence="10">
    <location>
        <begin position="3"/>
        <end position="75"/>
    </location>
</feature>
<evidence type="ECO:0000256" key="6">
    <source>
        <dbReference type="ARBA" id="ARBA00022763"/>
    </source>
</evidence>
<evidence type="ECO:0000259" key="10">
    <source>
        <dbReference type="Pfam" id="PF02870"/>
    </source>
</evidence>
<dbReference type="Pfam" id="PF02870">
    <property type="entry name" value="Methyltransf_1N"/>
    <property type="match status" value="1"/>
</dbReference>
<reference evidence="11 12" key="1">
    <citation type="submission" date="2019-12" db="EMBL/GenBank/DDBJ databases">
        <title>Whole genome shotgun sequence of Streptomyces caniferus NBRC 15389.</title>
        <authorList>
            <person name="Ichikawa N."/>
            <person name="Kimura A."/>
            <person name="Kitahashi Y."/>
            <person name="Komaki H."/>
            <person name="Tamura T."/>
        </authorList>
    </citation>
    <scope>NUCLEOTIDE SEQUENCE [LARGE SCALE GENOMIC DNA]</scope>
    <source>
        <strain evidence="11 12">NBRC 15389</strain>
    </source>
</reference>
<dbReference type="RefSeq" id="WP_159472917.1">
    <property type="nucleotide sequence ID" value="NZ_BAAATH010000004.1"/>
</dbReference>
<dbReference type="GO" id="GO:0003908">
    <property type="term" value="F:methylated-DNA-[protein]-cysteine S-methyltransferase activity"/>
    <property type="evidence" value="ECO:0007669"/>
    <property type="project" value="UniProtKB-EC"/>
</dbReference>
<dbReference type="AlphaFoldDB" id="A0A640S6D5"/>
<keyword evidence="7" id="KW-0234">DNA repair</keyword>
<dbReference type="CDD" id="cd06445">
    <property type="entry name" value="ATase"/>
    <property type="match status" value="1"/>
</dbReference>
<evidence type="ECO:0000256" key="3">
    <source>
        <dbReference type="ARBA" id="ARBA00011918"/>
    </source>
</evidence>
<evidence type="ECO:0000256" key="7">
    <source>
        <dbReference type="ARBA" id="ARBA00023204"/>
    </source>
</evidence>
<evidence type="ECO:0000313" key="12">
    <source>
        <dbReference type="Proteomes" id="UP000435837"/>
    </source>
</evidence>
<dbReference type="Proteomes" id="UP000435837">
    <property type="component" value="Unassembled WGS sequence"/>
</dbReference>
<comment type="caution">
    <text evidence="11">The sequence shown here is derived from an EMBL/GenBank/DDBJ whole genome shotgun (WGS) entry which is preliminary data.</text>
</comment>
<keyword evidence="4 11" id="KW-0489">Methyltransferase</keyword>
<dbReference type="Pfam" id="PF01035">
    <property type="entry name" value="DNA_binding_1"/>
    <property type="match status" value="1"/>
</dbReference>
<dbReference type="FunFam" id="1.10.10.10:FF:000214">
    <property type="entry name" value="Methylated-DNA--protein-cysteine methyltransferase"/>
    <property type="match status" value="1"/>
</dbReference>
<evidence type="ECO:0000259" key="9">
    <source>
        <dbReference type="Pfam" id="PF01035"/>
    </source>
</evidence>
<comment type="similarity">
    <text evidence="2">Belongs to the MGMT family.</text>
</comment>
<dbReference type="Gene3D" id="1.10.10.10">
    <property type="entry name" value="Winged helix-like DNA-binding domain superfamily/Winged helix DNA-binding domain"/>
    <property type="match status" value="1"/>
</dbReference>
<dbReference type="Gene3D" id="3.30.160.70">
    <property type="entry name" value="Methylated DNA-protein cysteine methyltransferase domain"/>
    <property type="match status" value="1"/>
</dbReference>
<dbReference type="InterPro" id="IPR036631">
    <property type="entry name" value="MGMT_N_sf"/>
</dbReference>
<protein>
    <recommendedName>
        <fullName evidence="3">methylated-DNA--[protein]-cysteine S-methyltransferase</fullName>
        <ecNumber evidence="3">2.1.1.63</ecNumber>
    </recommendedName>
</protein>
<dbReference type="InterPro" id="IPR014048">
    <property type="entry name" value="MethylDNA_cys_MeTrfase_DNA-bd"/>
</dbReference>
<keyword evidence="5 11" id="KW-0808">Transferase</keyword>
<accession>A0A640S6D5</accession>
<gene>
    <name evidence="11" type="ORF">Scani_22390</name>
</gene>
<dbReference type="InterPro" id="IPR036217">
    <property type="entry name" value="MethylDNA_cys_MeTrfase_DNAb"/>
</dbReference>
<dbReference type="EMBL" id="BLIN01000003">
    <property type="protein sequence ID" value="GFE05971.1"/>
    <property type="molecule type" value="Genomic_DNA"/>
</dbReference>
<dbReference type="OrthoDB" id="9802228at2"/>
<evidence type="ECO:0000256" key="5">
    <source>
        <dbReference type="ARBA" id="ARBA00022679"/>
    </source>
</evidence>
<evidence type="ECO:0000256" key="4">
    <source>
        <dbReference type="ARBA" id="ARBA00022603"/>
    </source>
</evidence>
<dbReference type="PANTHER" id="PTHR10815">
    <property type="entry name" value="METHYLATED-DNA--PROTEIN-CYSTEINE METHYLTRANSFERASE"/>
    <property type="match status" value="1"/>
</dbReference>
<evidence type="ECO:0000313" key="11">
    <source>
        <dbReference type="EMBL" id="GFE05971.1"/>
    </source>
</evidence>
<dbReference type="SUPFAM" id="SSF53155">
    <property type="entry name" value="Methylated DNA-protein cysteine methyltransferase domain"/>
    <property type="match status" value="1"/>
</dbReference>
<dbReference type="PANTHER" id="PTHR10815:SF5">
    <property type="entry name" value="METHYLATED-DNA--PROTEIN-CYSTEINE METHYLTRANSFERASE"/>
    <property type="match status" value="1"/>
</dbReference>
<organism evidence="11 12">
    <name type="scientific">Streptomyces caniferus</name>
    <dbReference type="NCBI Taxonomy" id="285557"/>
    <lineage>
        <taxon>Bacteria</taxon>
        <taxon>Bacillati</taxon>
        <taxon>Actinomycetota</taxon>
        <taxon>Actinomycetes</taxon>
        <taxon>Kitasatosporales</taxon>
        <taxon>Streptomycetaceae</taxon>
        <taxon>Streptomyces</taxon>
    </lineage>
</organism>
<keyword evidence="6" id="KW-0227">DNA damage</keyword>
<dbReference type="InterPro" id="IPR008332">
    <property type="entry name" value="MethylG_MeTrfase_N"/>
</dbReference>
<sequence length="170" mass="17659">MTLYTTLDSPLGELLLVGEESATAPGGTALASLSVPGQKGGATVQESWTHDPDAFAETARQLRAYFDGELIRFALTYTDTRGTDFQRRVWQALEAVPYGTTTTYGAIAAGIGAARGAVRAVGTAIGANPLLVVRPCHRVIAADGSLSGYAAGPVRKRRLLAIEGLAPDAG</sequence>